<dbReference type="PANTHER" id="PTHR32309:SF13">
    <property type="entry name" value="FERRIC ENTEROBACTIN TRANSPORT PROTEIN FEPE"/>
    <property type="match status" value="1"/>
</dbReference>
<comment type="similarity">
    <text evidence="1">Belongs to the CpsD/CapB family.</text>
</comment>
<evidence type="ECO:0000256" key="6">
    <source>
        <dbReference type="ARBA" id="ARBA00022840"/>
    </source>
</evidence>
<evidence type="ECO:0000256" key="7">
    <source>
        <dbReference type="ARBA" id="ARBA00023137"/>
    </source>
</evidence>
<keyword evidence="7" id="KW-0829">Tyrosine-protein kinase</keyword>
<dbReference type="PANTHER" id="PTHR32309">
    <property type="entry name" value="TYROSINE-PROTEIN KINASE"/>
    <property type="match status" value="1"/>
</dbReference>
<dbReference type="EMBL" id="DVGK01000057">
    <property type="protein sequence ID" value="HIR13230.1"/>
    <property type="molecule type" value="Genomic_DNA"/>
</dbReference>
<keyword evidence="3" id="KW-0808">Transferase</keyword>
<name>A0A9D1D8F1_9FIRM</name>
<evidence type="ECO:0000313" key="11">
    <source>
        <dbReference type="Proteomes" id="UP000886757"/>
    </source>
</evidence>
<dbReference type="InterPro" id="IPR050445">
    <property type="entry name" value="Bact_polysacc_biosynth/exp"/>
</dbReference>
<dbReference type="AlphaFoldDB" id="A0A9D1D8F1"/>
<dbReference type="EC" id="2.7.10.2" evidence="2"/>
<dbReference type="Gene3D" id="3.40.50.300">
    <property type="entry name" value="P-loop containing nucleotide triphosphate hydrolases"/>
    <property type="match status" value="1"/>
</dbReference>
<dbReference type="InterPro" id="IPR025669">
    <property type="entry name" value="AAA_dom"/>
</dbReference>
<dbReference type="GO" id="GO:0005886">
    <property type="term" value="C:plasma membrane"/>
    <property type="evidence" value="ECO:0007669"/>
    <property type="project" value="TreeGrafter"/>
</dbReference>
<evidence type="ECO:0000256" key="8">
    <source>
        <dbReference type="ARBA" id="ARBA00051245"/>
    </source>
</evidence>
<evidence type="ECO:0000256" key="2">
    <source>
        <dbReference type="ARBA" id="ARBA00011903"/>
    </source>
</evidence>
<dbReference type="Pfam" id="PF13614">
    <property type="entry name" value="AAA_31"/>
    <property type="match status" value="1"/>
</dbReference>
<dbReference type="SUPFAM" id="SSF52540">
    <property type="entry name" value="P-loop containing nucleoside triphosphate hydrolases"/>
    <property type="match status" value="1"/>
</dbReference>
<accession>A0A9D1D8F1</accession>
<comment type="catalytic activity">
    <reaction evidence="8">
        <text>L-tyrosyl-[protein] + ATP = O-phospho-L-tyrosyl-[protein] + ADP + H(+)</text>
        <dbReference type="Rhea" id="RHEA:10596"/>
        <dbReference type="Rhea" id="RHEA-COMP:10136"/>
        <dbReference type="Rhea" id="RHEA-COMP:20101"/>
        <dbReference type="ChEBI" id="CHEBI:15378"/>
        <dbReference type="ChEBI" id="CHEBI:30616"/>
        <dbReference type="ChEBI" id="CHEBI:46858"/>
        <dbReference type="ChEBI" id="CHEBI:61978"/>
        <dbReference type="ChEBI" id="CHEBI:456216"/>
        <dbReference type="EC" id="2.7.10.2"/>
    </reaction>
</comment>
<dbReference type="CDD" id="cd05387">
    <property type="entry name" value="BY-kinase"/>
    <property type="match status" value="1"/>
</dbReference>
<evidence type="ECO:0000256" key="4">
    <source>
        <dbReference type="ARBA" id="ARBA00022741"/>
    </source>
</evidence>
<reference evidence="10" key="2">
    <citation type="journal article" date="2021" name="PeerJ">
        <title>Extensive microbial diversity within the chicken gut microbiome revealed by metagenomics and culture.</title>
        <authorList>
            <person name="Gilroy R."/>
            <person name="Ravi A."/>
            <person name="Getino M."/>
            <person name="Pursley I."/>
            <person name="Horton D.L."/>
            <person name="Alikhan N.F."/>
            <person name="Baker D."/>
            <person name="Gharbi K."/>
            <person name="Hall N."/>
            <person name="Watson M."/>
            <person name="Adriaenssens E.M."/>
            <person name="Foster-Nyarko E."/>
            <person name="Jarju S."/>
            <person name="Secka A."/>
            <person name="Antonio M."/>
            <person name="Oren A."/>
            <person name="Chaudhuri R.R."/>
            <person name="La Ragione R."/>
            <person name="Hildebrand F."/>
            <person name="Pallen M.J."/>
        </authorList>
    </citation>
    <scope>NUCLEOTIDE SEQUENCE</scope>
    <source>
        <strain evidence="10">ChiSjej4B22-8148</strain>
    </source>
</reference>
<keyword evidence="4" id="KW-0547">Nucleotide-binding</keyword>
<evidence type="ECO:0000313" key="10">
    <source>
        <dbReference type="EMBL" id="HIR13230.1"/>
    </source>
</evidence>
<dbReference type="NCBIfam" id="TIGR01007">
    <property type="entry name" value="eps_fam"/>
    <property type="match status" value="1"/>
</dbReference>
<gene>
    <name evidence="10" type="ORF">IAB31_04825</name>
</gene>
<evidence type="ECO:0000256" key="5">
    <source>
        <dbReference type="ARBA" id="ARBA00022777"/>
    </source>
</evidence>
<keyword evidence="5 10" id="KW-0418">Kinase</keyword>
<organism evidence="10 11">
    <name type="scientific">Candidatus Choladousia intestinavium</name>
    <dbReference type="NCBI Taxonomy" id="2840727"/>
    <lineage>
        <taxon>Bacteria</taxon>
        <taxon>Bacillati</taxon>
        <taxon>Bacillota</taxon>
        <taxon>Clostridia</taxon>
        <taxon>Lachnospirales</taxon>
        <taxon>Lachnospiraceae</taxon>
        <taxon>Lachnospiraceae incertae sedis</taxon>
        <taxon>Candidatus Choladousia</taxon>
    </lineage>
</organism>
<dbReference type="GO" id="GO:0004715">
    <property type="term" value="F:non-membrane spanning protein tyrosine kinase activity"/>
    <property type="evidence" value="ECO:0007669"/>
    <property type="project" value="UniProtKB-EC"/>
</dbReference>
<dbReference type="InterPro" id="IPR005702">
    <property type="entry name" value="Wzc-like_C"/>
</dbReference>
<evidence type="ECO:0000256" key="3">
    <source>
        <dbReference type="ARBA" id="ARBA00022679"/>
    </source>
</evidence>
<keyword evidence="6" id="KW-0067">ATP-binding</keyword>
<dbReference type="GO" id="GO:0005524">
    <property type="term" value="F:ATP binding"/>
    <property type="evidence" value="ECO:0007669"/>
    <property type="project" value="UniProtKB-KW"/>
</dbReference>
<evidence type="ECO:0000256" key="1">
    <source>
        <dbReference type="ARBA" id="ARBA00007316"/>
    </source>
</evidence>
<protein>
    <recommendedName>
        <fullName evidence="2">non-specific protein-tyrosine kinase</fullName>
        <ecNumber evidence="2">2.7.10.2</ecNumber>
    </recommendedName>
</protein>
<reference evidence="10" key="1">
    <citation type="submission" date="2020-10" db="EMBL/GenBank/DDBJ databases">
        <authorList>
            <person name="Gilroy R."/>
        </authorList>
    </citation>
    <scope>NUCLEOTIDE SEQUENCE</scope>
    <source>
        <strain evidence="10">ChiSjej4B22-8148</strain>
    </source>
</reference>
<proteinExistence type="inferred from homology"/>
<feature type="domain" description="AAA" evidence="9">
    <location>
        <begin position="47"/>
        <end position="171"/>
    </location>
</feature>
<evidence type="ECO:0000259" key="9">
    <source>
        <dbReference type="Pfam" id="PF13614"/>
    </source>
</evidence>
<comment type="caution">
    <text evidence="10">The sequence shown here is derived from an EMBL/GenBank/DDBJ whole genome shotgun (WGS) entry which is preliminary data.</text>
</comment>
<dbReference type="Proteomes" id="UP000886757">
    <property type="component" value="Unassembled WGS sequence"/>
</dbReference>
<dbReference type="InterPro" id="IPR027417">
    <property type="entry name" value="P-loop_NTPase"/>
</dbReference>
<sequence>MEQQLKWKMEIPETRKVIPQAESLPFQAKEAINVLRGNIQLSGFDLKVIAVTSALAHEGKSSIAFRLAKSMAGLKKKTVYLDCDIRNSLTMTRYNIQDNVQGLTEFLCGRTPMNEIIYRTDDRFLDMVFTGAVAPNPSELVSGKLFSLLLDELKKRYDYVIVDTPPVNPVIDGALIAKRCDGTVLVIESGITERAQVVRAKKQLEYAGIKILGVILNKVGMSQKGYGYGYGYGYGGYGYGYGYGEKKEKRGSRKKQEK</sequence>